<protein>
    <submittedName>
        <fullName evidence="2">Uncharacterized protein</fullName>
    </submittedName>
</protein>
<reference evidence="2" key="1">
    <citation type="submission" date="2021-05" db="EMBL/GenBank/DDBJ databases">
        <title>Genomic insights into ecological role and evolution of a novel Thermoplasmata order Candidatus Sysuiplasmatales.</title>
        <authorList>
            <person name="Yuan Y."/>
        </authorList>
    </citation>
    <scope>NUCLEOTIDE SEQUENCE</scope>
    <source>
        <strain evidence="2">TUT19-bin139</strain>
        <strain evidence="1">YP2-bin.285</strain>
    </source>
</reference>
<dbReference type="EMBL" id="JAHEAC010000033">
    <property type="protein sequence ID" value="MBX8644011.1"/>
    <property type="molecule type" value="Genomic_DNA"/>
</dbReference>
<evidence type="ECO:0000313" key="2">
    <source>
        <dbReference type="EMBL" id="MBX8644011.1"/>
    </source>
</evidence>
<dbReference type="AlphaFoldDB" id="A0A8J7YRR7"/>
<organism evidence="2 3">
    <name type="scientific">Candidatus Sysuiplasma superficiale</name>
    <dbReference type="NCBI Taxonomy" id="2823368"/>
    <lineage>
        <taxon>Archaea</taxon>
        <taxon>Methanobacteriati</taxon>
        <taxon>Thermoplasmatota</taxon>
        <taxon>Thermoplasmata</taxon>
        <taxon>Candidatus Sysuiplasmatales</taxon>
        <taxon>Candidatus Sysuiplasmataceae</taxon>
        <taxon>Candidatus Sysuiplasma</taxon>
    </lineage>
</organism>
<evidence type="ECO:0000313" key="1">
    <source>
        <dbReference type="EMBL" id="MBX8631173.1"/>
    </source>
</evidence>
<dbReference type="Proteomes" id="UP000716004">
    <property type="component" value="Unassembled WGS sequence"/>
</dbReference>
<sequence>MQEERKSDQQEERVKEVIEHLYNAGFSSLSAVRAIMPSLPPGSRALKELKKAQKEMLLAARAFIDGQIDFLDKMDIVPAKSQEGRKIRKVEIRERK</sequence>
<proteinExistence type="predicted"/>
<dbReference type="EMBL" id="JAGVSJ010000002">
    <property type="protein sequence ID" value="MBX8631173.1"/>
    <property type="molecule type" value="Genomic_DNA"/>
</dbReference>
<name>A0A8J7YRR7_9ARCH</name>
<gene>
    <name evidence="1" type="ORF">J9259_01430</name>
    <name evidence="2" type="ORF">KIY12_04725</name>
</gene>
<evidence type="ECO:0000313" key="3">
    <source>
        <dbReference type="Proteomes" id="UP000750197"/>
    </source>
</evidence>
<comment type="caution">
    <text evidence="2">The sequence shown here is derived from an EMBL/GenBank/DDBJ whole genome shotgun (WGS) entry which is preliminary data.</text>
</comment>
<accession>A0A8J7YRR7</accession>
<dbReference type="Proteomes" id="UP000750197">
    <property type="component" value="Unassembled WGS sequence"/>
</dbReference>